<dbReference type="InterPro" id="IPR051913">
    <property type="entry name" value="GH2_Domain-Containing"/>
</dbReference>
<dbReference type="InterPro" id="IPR017853">
    <property type="entry name" value="GH"/>
</dbReference>
<dbReference type="GO" id="GO:0005975">
    <property type="term" value="P:carbohydrate metabolic process"/>
    <property type="evidence" value="ECO:0007669"/>
    <property type="project" value="InterPro"/>
</dbReference>
<dbReference type="InterPro" id="IPR040605">
    <property type="entry name" value="Glyco_hydro2_dom5"/>
</dbReference>
<dbReference type="GO" id="GO:0004553">
    <property type="term" value="F:hydrolase activity, hydrolyzing O-glycosyl compounds"/>
    <property type="evidence" value="ECO:0007669"/>
    <property type="project" value="InterPro"/>
</dbReference>
<reference evidence="11 12" key="1">
    <citation type="submission" date="2020-08" db="EMBL/GenBank/DDBJ databases">
        <title>Genomic Encyclopedia of Type Strains, Phase IV (KMG-IV): sequencing the most valuable type-strain genomes for metagenomic binning, comparative biology and taxonomic classification.</title>
        <authorList>
            <person name="Goeker M."/>
        </authorList>
    </citation>
    <scope>NUCLEOTIDE SEQUENCE [LARGE SCALE GENOMIC DNA]</scope>
    <source>
        <strain evidence="11 12">YC6886</strain>
    </source>
</reference>
<dbReference type="InterPro" id="IPR006102">
    <property type="entry name" value="Ig-like_GH2"/>
</dbReference>
<keyword evidence="5" id="KW-0732">Signal</keyword>
<dbReference type="AlphaFoldDB" id="A0A840VD30"/>
<dbReference type="InterPro" id="IPR006104">
    <property type="entry name" value="Glyco_hydro_2_N"/>
</dbReference>
<feature type="signal peptide" evidence="5">
    <location>
        <begin position="1"/>
        <end position="17"/>
    </location>
</feature>
<feature type="chain" id="PRO_5032535268" evidence="5">
    <location>
        <begin position="18"/>
        <end position="790"/>
    </location>
</feature>
<evidence type="ECO:0000259" key="8">
    <source>
        <dbReference type="Pfam" id="PF02837"/>
    </source>
</evidence>
<dbReference type="InterPro" id="IPR032311">
    <property type="entry name" value="DUF4982"/>
</dbReference>
<dbReference type="Pfam" id="PF18565">
    <property type="entry name" value="Glyco_hydro2_C5"/>
    <property type="match status" value="1"/>
</dbReference>
<protein>
    <submittedName>
        <fullName evidence="11">Beta-galactosidase/beta-glucuronidase</fullName>
    </submittedName>
</protein>
<dbReference type="Pfam" id="PF00703">
    <property type="entry name" value="Glyco_hydro_2"/>
    <property type="match status" value="1"/>
</dbReference>
<feature type="domain" description="DUF4982" evidence="9">
    <location>
        <begin position="617"/>
        <end position="670"/>
    </location>
</feature>
<dbReference type="InterPro" id="IPR013783">
    <property type="entry name" value="Ig-like_fold"/>
</dbReference>
<proteinExistence type="inferred from homology"/>
<dbReference type="SUPFAM" id="SSF49785">
    <property type="entry name" value="Galactose-binding domain-like"/>
    <property type="match status" value="1"/>
</dbReference>
<dbReference type="EMBL" id="JACHFD010000004">
    <property type="protein sequence ID" value="MBB5350761.1"/>
    <property type="molecule type" value="Genomic_DNA"/>
</dbReference>
<dbReference type="Gene3D" id="2.60.40.10">
    <property type="entry name" value="Immunoglobulins"/>
    <property type="match status" value="3"/>
</dbReference>
<dbReference type="Proteomes" id="UP000557717">
    <property type="component" value="Unassembled WGS sequence"/>
</dbReference>
<dbReference type="InterPro" id="IPR006101">
    <property type="entry name" value="Glyco_hydro_2"/>
</dbReference>
<feature type="domain" description="Glycoside hydrolase family 2 immunoglobulin-like beta-sandwich" evidence="6">
    <location>
        <begin position="181"/>
        <end position="288"/>
    </location>
</feature>
<keyword evidence="12" id="KW-1185">Reference proteome</keyword>
<dbReference type="Pfam" id="PF16355">
    <property type="entry name" value="DUF4982"/>
    <property type="match status" value="1"/>
</dbReference>
<evidence type="ECO:0000256" key="5">
    <source>
        <dbReference type="SAM" id="SignalP"/>
    </source>
</evidence>
<feature type="region of interest" description="Disordered" evidence="4">
    <location>
        <begin position="736"/>
        <end position="756"/>
    </location>
</feature>
<evidence type="ECO:0000259" key="6">
    <source>
        <dbReference type="Pfam" id="PF00703"/>
    </source>
</evidence>
<evidence type="ECO:0000259" key="7">
    <source>
        <dbReference type="Pfam" id="PF02836"/>
    </source>
</evidence>
<accession>A0A840VD30</accession>
<feature type="domain" description="Glycoside hydrolase family 2" evidence="10">
    <location>
        <begin position="685"/>
        <end position="784"/>
    </location>
</feature>
<feature type="domain" description="Glycoside hydrolase family 2 catalytic" evidence="7">
    <location>
        <begin position="295"/>
        <end position="483"/>
    </location>
</feature>
<sequence>MKPFLCWFLLLASVAFGLPRETLFTDDWKFHLGDLAGAETPEFADQQWRPVTLPHDWSIEGEFSPDHASATGFLPGGIGWYRKSFTLSPEAHGKRVLLRFEGVYRNSTVWINGQLLGHRPHGYIDFEYDLTEALVAGGTNVIAVKVERANIADSRWYPGTGIYRDVWLTIVDPIHIVRHGVFLTTPHVTEAFAEVNSTCEVTNTSTESRTLTVSAEIHDSPQGNPQSLSRATTTRTLAAGETWAFPLYHPIEHPHLWSPSDPYLYQVTHRIEVDGKQVDEVTTPLGIRAFHFDADHGFFLNGKPLLIQGVCNHHDAGFLGAAVPRAVLERRMRLLKNIGVNAFRCSHNPMQDDLYEICDELGFLVMDEAFDEWEIGKRKWVQGRNAGTAERFGYSEDFAEWAVRDTEAMVRRARQHPCVILYSIGNEIDYPTDPYVHPKSRQVEIFKDSPGQPSMTRLAAVAPSLIAAVKRHDPTRPVTMALSNASAANAIGLANMLDVAGYNYQEAAYPDDHAAFPDRILIGSENGDSPEAWAAVRDLPYISGQFLWTGFDFLGEANEWPNHGSEAGIFDIAGFPKRDALWREALWSEKPVLHLSVSQGRRGWRESDWNEPRRPNEPVQVLALTNLPKITLSLNGRSIGTSSPQNGIARWELPWEKGELIATGTDPQGQVHRATLATTGRATALKLHAERLELRGDQRDALHIIVELLDDAGRRVARDDRDVKVTVTGPLKLAALENGDQNDPTSPRSDHRTTRRGRALIILQGRAPGTATLTVEADGLPPANLPIELK</sequence>
<dbReference type="SUPFAM" id="SSF49303">
    <property type="entry name" value="beta-Galactosidase/glucuronidase domain"/>
    <property type="match status" value="1"/>
</dbReference>
<evidence type="ECO:0000256" key="1">
    <source>
        <dbReference type="ARBA" id="ARBA00007401"/>
    </source>
</evidence>
<dbReference type="Gene3D" id="3.20.20.80">
    <property type="entry name" value="Glycosidases"/>
    <property type="match status" value="1"/>
</dbReference>
<dbReference type="InterPro" id="IPR008979">
    <property type="entry name" value="Galactose-bd-like_sf"/>
</dbReference>
<keyword evidence="3" id="KW-0326">Glycosidase</keyword>
<keyword evidence="2" id="KW-0378">Hydrolase</keyword>
<evidence type="ECO:0000256" key="2">
    <source>
        <dbReference type="ARBA" id="ARBA00022801"/>
    </source>
</evidence>
<dbReference type="SUPFAM" id="SSF51445">
    <property type="entry name" value="(Trans)glycosidases"/>
    <property type="match status" value="1"/>
</dbReference>
<evidence type="ECO:0000313" key="11">
    <source>
        <dbReference type="EMBL" id="MBB5350761.1"/>
    </source>
</evidence>
<comment type="caution">
    <text evidence="11">The sequence shown here is derived from an EMBL/GenBank/DDBJ whole genome shotgun (WGS) entry which is preliminary data.</text>
</comment>
<dbReference type="RefSeq" id="WP_184016336.1">
    <property type="nucleotide sequence ID" value="NZ_JACHFD010000004.1"/>
</dbReference>
<gene>
    <name evidence="11" type="ORF">HNR46_000995</name>
</gene>
<dbReference type="InterPro" id="IPR006103">
    <property type="entry name" value="Glyco_hydro_2_cat"/>
</dbReference>
<evidence type="ECO:0000259" key="10">
    <source>
        <dbReference type="Pfam" id="PF18565"/>
    </source>
</evidence>
<dbReference type="PANTHER" id="PTHR42732:SF1">
    <property type="entry name" value="BETA-MANNOSIDASE"/>
    <property type="match status" value="1"/>
</dbReference>
<name>A0A840VD30_9BACT</name>
<organism evidence="11 12">
    <name type="scientific">Haloferula luteola</name>
    <dbReference type="NCBI Taxonomy" id="595692"/>
    <lineage>
        <taxon>Bacteria</taxon>
        <taxon>Pseudomonadati</taxon>
        <taxon>Verrucomicrobiota</taxon>
        <taxon>Verrucomicrobiia</taxon>
        <taxon>Verrucomicrobiales</taxon>
        <taxon>Verrucomicrobiaceae</taxon>
        <taxon>Haloferula</taxon>
    </lineage>
</organism>
<comment type="similarity">
    <text evidence="1">Belongs to the glycosyl hydrolase 2 family.</text>
</comment>
<dbReference type="Pfam" id="PF02837">
    <property type="entry name" value="Glyco_hydro_2_N"/>
    <property type="match status" value="1"/>
</dbReference>
<evidence type="ECO:0000256" key="4">
    <source>
        <dbReference type="SAM" id="MobiDB-lite"/>
    </source>
</evidence>
<dbReference type="Gene3D" id="2.60.120.260">
    <property type="entry name" value="Galactose-binding domain-like"/>
    <property type="match status" value="1"/>
</dbReference>
<evidence type="ECO:0000256" key="3">
    <source>
        <dbReference type="ARBA" id="ARBA00023295"/>
    </source>
</evidence>
<dbReference type="InterPro" id="IPR036156">
    <property type="entry name" value="Beta-gal/glucu_dom_sf"/>
</dbReference>
<dbReference type="PRINTS" id="PR00132">
    <property type="entry name" value="GLHYDRLASE2"/>
</dbReference>
<feature type="domain" description="Glycosyl hydrolases family 2 sugar binding" evidence="8">
    <location>
        <begin position="77"/>
        <end position="168"/>
    </location>
</feature>
<dbReference type="Pfam" id="PF02836">
    <property type="entry name" value="Glyco_hydro_2_C"/>
    <property type="match status" value="1"/>
</dbReference>
<evidence type="ECO:0000259" key="9">
    <source>
        <dbReference type="Pfam" id="PF16355"/>
    </source>
</evidence>
<dbReference type="PANTHER" id="PTHR42732">
    <property type="entry name" value="BETA-GALACTOSIDASE"/>
    <property type="match status" value="1"/>
</dbReference>
<evidence type="ECO:0000313" key="12">
    <source>
        <dbReference type="Proteomes" id="UP000557717"/>
    </source>
</evidence>